<evidence type="ECO:0000256" key="1">
    <source>
        <dbReference type="SAM" id="MobiDB-lite"/>
    </source>
</evidence>
<feature type="compositionally biased region" description="Pro residues" evidence="1">
    <location>
        <begin position="109"/>
        <end position="120"/>
    </location>
</feature>
<evidence type="ECO:0000313" key="2">
    <source>
        <dbReference type="EMBL" id="EPQ58614.1"/>
    </source>
</evidence>
<name>S7RYW7_GLOTA</name>
<dbReference type="Pfam" id="PF02410">
    <property type="entry name" value="RsfS"/>
    <property type="match status" value="1"/>
</dbReference>
<gene>
    <name evidence="2" type="ORF">GLOTRDRAFT_73135</name>
</gene>
<dbReference type="GeneID" id="19308329"/>
<dbReference type="RefSeq" id="XP_007863745.1">
    <property type="nucleotide sequence ID" value="XM_007865554.1"/>
</dbReference>
<proteinExistence type="predicted"/>
<dbReference type="OrthoDB" id="21330at2759"/>
<feature type="region of interest" description="Disordered" evidence="1">
    <location>
        <begin position="98"/>
        <end position="129"/>
    </location>
</feature>
<keyword evidence="3" id="KW-1185">Reference proteome</keyword>
<feature type="compositionally biased region" description="Low complexity" evidence="1">
    <location>
        <begin position="29"/>
        <end position="40"/>
    </location>
</feature>
<dbReference type="Proteomes" id="UP000030669">
    <property type="component" value="Unassembled WGS sequence"/>
</dbReference>
<dbReference type="KEGG" id="gtr:GLOTRDRAFT_73135"/>
<sequence>MQVFRAASRLPTRAYRRRPNAVRLLSTAPSSSPSSSSNSNRPVPWFVDAEAERSHDLRPNPPHLPSKEVLATVPPIPENVPEVVKNLHAELVKSPHLEPSELLVREPPEIPPGPPLPPKGPQGRRKRGSTYAGEGVLYPTSGIWNWLILAQVKEGTEKRGAIESVVRLVRKTLLKMEPPLPLPPNAKRKVNDTWAMIDAGDFAVHIMSKSAKEKFFTRMEEW</sequence>
<protein>
    <submittedName>
        <fullName evidence="2">Uncharacterized protein</fullName>
    </submittedName>
</protein>
<dbReference type="HOGENOM" id="CLU_123408_0_0_1"/>
<feature type="compositionally biased region" description="Basic and acidic residues" evidence="1">
    <location>
        <begin position="98"/>
        <end position="108"/>
    </location>
</feature>
<dbReference type="eggNOG" id="ENOG502SEVI">
    <property type="taxonomic scope" value="Eukaryota"/>
</dbReference>
<dbReference type="AlphaFoldDB" id="S7RYW7"/>
<reference evidence="2 3" key="1">
    <citation type="journal article" date="2012" name="Science">
        <title>The Paleozoic origin of enzymatic lignin decomposition reconstructed from 31 fungal genomes.</title>
        <authorList>
            <person name="Floudas D."/>
            <person name="Binder M."/>
            <person name="Riley R."/>
            <person name="Barry K."/>
            <person name="Blanchette R.A."/>
            <person name="Henrissat B."/>
            <person name="Martinez A.T."/>
            <person name="Otillar R."/>
            <person name="Spatafora J.W."/>
            <person name="Yadav J.S."/>
            <person name="Aerts A."/>
            <person name="Benoit I."/>
            <person name="Boyd A."/>
            <person name="Carlson A."/>
            <person name="Copeland A."/>
            <person name="Coutinho P.M."/>
            <person name="de Vries R.P."/>
            <person name="Ferreira P."/>
            <person name="Findley K."/>
            <person name="Foster B."/>
            <person name="Gaskell J."/>
            <person name="Glotzer D."/>
            <person name="Gorecki P."/>
            <person name="Heitman J."/>
            <person name="Hesse C."/>
            <person name="Hori C."/>
            <person name="Igarashi K."/>
            <person name="Jurgens J.A."/>
            <person name="Kallen N."/>
            <person name="Kersten P."/>
            <person name="Kohler A."/>
            <person name="Kuees U."/>
            <person name="Kumar T.K.A."/>
            <person name="Kuo A."/>
            <person name="LaButti K."/>
            <person name="Larrondo L.F."/>
            <person name="Lindquist E."/>
            <person name="Ling A."/>
            <person name="Lombard V."/>
            <person name="Lucas S."/>
            <person name="Lundell T."/>
            <person name="Martin R."/>
            <person name="McLaughlin D.J."/>
            <person name="Morgenstern I."/>
            <person name="Morin E."/>
            <person name="Murat C."/>
            <person name="Nagy L.G."/>
            <person name="Nolan M."/>
            <person name="Ohm R.A."/>
            <person name="Patyshakuliyeva A."/>
            <person name="Rokas A."/>
            <person name="Ruiz-Duenas F.J."/>
            <person name="Sabat G."/>
            <person name="Salamov A."/>
            <person name="Samejima M."/>
            <person name="Schmutz J."/>
            <person name="Slot J.C."/>
            <person name="St John F."/>
            <person name="Stenlid J."/>
            <person name="Sun H."/>
            <person name="Sun S."/>
            <person name="Syed K."/>
            <person name="Tsang A."/>
            <person name="Wiebenga A."/>
            <person name="Young D."/>
            <person name="Pisabarro A."/>
            <person name="Eastwood D.C."/>
            <person name="Martin F."/>
            <person name="Cullen D."/>
            <person name="Grigoriev I.V."/>
            <person name="Hibbett D.S."/>
        </authorList>
    </citation>
    <scope>NUCLEOTIDE SEQUENCE [LARGE SCALE GENOMIC DNA]</scope>
    <source>
        <strain evidence="2 3">ATCC 11539</strain>
    </source>
</reference>
<dbReference type="InterPro" id="IPR043519">
    <property type="entry name" value="NT_sf"/>
</dbReference>
<dbReference type="Gene3D" id="3.30.460.10">
    <property type="entry name" value="Beta Polymerase, domain 2"/>
    <property type="match status" value="1"/>
</dbReference>
<evidence type="ECO:0000313" key="3">
    <source>
        <dbReference type="Proteomes" id="UP000030669"/>
    </source>
</evidence>
<accession>S7RYW7</accession>
<dbReference type="OMA" id="WFVDPSE"/>
<feature type="region of interest" description="Disordered" evidence="1">
    <location>
        <begin position="18"/>
        <end position="46"/>
    </location>
</feature>
<organism evidence="2 3">
    <name type="scientific">Gloeophyllum trabeum (strain ATCC 11539 / FP-39264 / Madison 617)</name>
    <name type="common">Brown rot fungus</name>
    <dbReference type="NCBI Taxonomy" id="670483"/>
    <lineage>
        <taxon>Eukaryota</taxon>
        <taxon>Fungi</taxon>
        <taxon>Dikarya</taxon>
        <taxon>Basidiomycota</taxon>
        <taxon>Agaricomycotina</taxon>
        <taxon>Agaricomycetes</taxon>
        <taxon>Gloeophyllales</taxon>
        <taxon>Gloeophyllaceae</taxon>
        <taxon>Gloeophyllum</taxon>
    </lineage>
</organism>
<dbReference type="EMBL" id="KB469298">
    <property type="protein sequence ID" value="EPQ58614.1"/>
    <property type="molecule type" value="Genomic_DNA"/>
</dbReference>